<dbReference type="KEGG" id="rti:DC20_14145"/>
<dbReference type="AlphaFoldDB" id="A0A0P0CWZ8"/>
<dbReference type="Proteomes" id="UP000061382">
    <property type="component" value="Chromosome"/>
</dbReference>
<sequence length="85" mass="10134">MIDGFKNQSQAIIQLYKNIKVHFLQNNHESEIYYTHEKGIQIAQTNTIVKVDFDDDIDLTNPFEKQYSFIKTYLNSETVEEVWPY</sequence>
<keyword evidence="2" id="KW-1185">Reference proteome</keyword>
<proteinExistence type="predicted"/>
<evidence type="ECO:0000313" key="1">
    <source>
        <dbReference type="EMBL" id="ALI99903.1"/>
    </source>
</evidence>
<organism evidence="1 2">
    <name type="scientific">Rufibacter tibetensis</name>
    <dbReference type="NCBI Taxonomy" id="512763"/>
    <lineage>
        <taxon>Bacteria</taxon>
        <taxon>Pseudomonadati</taxon>
        <taxon>Bacteroidota</taxon>
        <taxon>Cytophagia</taxon>
        <taxon>Cytophagales</taxon>
        <taxon>Hymenobacteraceae</taxon>
        <taxon>Rufibacter</taxon>
    </lineage>
</organism>
<evidence type="ECO:0000313" key="2">
    <source>
        <dbReference type="Proteomes" id="UP000061382"/>
    </source>
</evidence>
<name>A0A0P0CWZ8_9BACT</name>
<reference evidence="1 2" key="1">
    <citation type="submission" date="2015-08" db="EMBL/GenBank/DDBJ databases">
        <title>Complete genome sequence of Rufibacter tibetensis strain 1351t, a radiation-resistant bacterium from tibet plateau.</title>
        <authorList>
            <person name="Dai J."/>
        </authorList>
    </citation>
    <scope>NUCLEOTIDE SEQUENCE [LARGE SCALE GENOMIC DNA]</scope>
    <source>
        <strain evidence="1 2">1351</strain>
    </source>
</reference>
<gene>
    <name evidence="1" type="ORF">DC20_14145</name>
</gene>
<dbReference type="EMBL" id="CP012643">
    <property type="protein sequence ID" value="ALI99903.1"/>
    <property type="molecule type" value="Genomic_DNA"/>
</dbReference>
<protein>
    <submittedName>
        <fullName evidence="1">Uncharacterized protein</fullName>
    </submittedName>
</protein>
<dbReference type="PATRIC" id="fig|512763.3.peg.3106"/>
<dbReference type="STRING" id="512763.DC20_14145"/>
<accession>A0A0P0CWZ8</accession>